<gene>
    <name evidence="10" type="ORF">LY01_01893</name>
</gene>
<dbReference type="Pfam" id="PF03441">
    <property type="entry name" value="FAD_binding_7"/>
    <property type="match status" value="1"/>
</dbReference>
<comment type="cofactor">
    <cofactor evidence="6 8">
        <name>FAD</name>
        <dbReference type="ChEBI" id="CHEBI:57692"/>
    </cofactor>
    <text evidence="6 8">Binds 1 FAD per subunit.</text>
</comment>
<feature type="binding site" evidence="6">
    <location>
        <begin position="405"/>
        <end position="407"/>
    </location>
    <ligand>
        <name>FAD</name>
        <dbReference type="ChEBI" id="CHEBI:57692"/>
    </ligand>
</feature>
<feature type="binding site" evidence="6">
    <location>
        <begin position="268"/>
        <end position="272"/>
    </location>
    <ligand>
        <name>FAD</name>
        <dbReference type="ChEBI" id="CHEBI:57692"/>
    </ligand>
</feature>
<protein>
    <recommendedName>
        <fullName evidence="2 8">Cryptochrome DASH</fullName>
    </recommendedName>
</protein>
<evidence type="ECO:0000313" key="11">
    <source>
        <dbReference type="Proteomes" id="UP000239002"/>
    </source>
</evidence>
<keyword evidence="5 8" id="KW-0157">Chromophore</keyword>
<dbReference type="Gene3D" id="1.10.579.10">
    <property type="entry name" value="DNA Cyclobutane Dipyrimidine Photolyase, subunit A, domain 3"/>
    <property type="match status" value="1"/>
</dbReference>
<dbReference type="SUPFAM" id="SSF48173">
    <property type="entry name" value="Cryptochrome/photolyase FAD-binding domain"/>
    <property type="match status" value="1"/>
</dbReference>
<comment type="similarity">
    <text evidence="1 8">Belongs to the DNA photolyase class-1 family.</text>
</comment>
<dbReference type="InterPro" id="IPR014729">
    <property type="entry name" value="Rossmann-like_a/b/a_fold"/>
</dbReference>
<comment type="cofactor">
    <cofactor evidence="8">
        <name>(6R)-5,10-methylene-5,6,7,8-tetrahydrofolate</name>
        <dbReference type="ChEBI" id="CHEBI:15636"/>
    </cofactor>
    <text evidence="8">Binds 1 5,10-methenyltetrahydrofolate (MTHF) per subunit.</text>
</comment>
<keyword evidence="10" id="KW-0456">Lyase</keyword>
<dbReference type="EMBL" id="PTJE01000003">
    <property type="protein sequence ID" value="PPK95140.1"/>
    <property type="molecule type" value="Genomic_DNA"/>
</dbReference>
<keyword evidence="4 6" id="KW-0274">FAD</keyword>
<accession>A0A2S6ILX1</accession>
<dbReference type="PANTHER" id="PTHR11455:SF22">
    <property type="entry name" value="CRYPTOCHROME DASH"/>
    <property type="match status" value="1"/>
</dbReference>
<dbReference type="PANTHER" id="PTHR11455">
    <property type="entry name" value="CRYPTOCHROME"/>
    <property type="match status" value="1"/>
</dbReference>
<evidence type="ECO:0000256" key="5">
    <source>
        <dbReference type="ARBA" id="ARBA00022991"/>
    </source>
</evidence>
<dbReference type="PROSITE" id="PS51645">
    <property type="entry name" value="PHR_CRY_ALPHA_BETA"/>
    <property type="match status" value="1"/>
</dbReference>
<evidence type="ECO:0000256" key="1">
    <source>
        <dbReference type="ARBA" id="ARBA00005862"/>
    </source>
</evidence>
<dbReference type="InterPro" id="IPR036134">
    <property type="entry name" value="Crypto/Photolyase_FAD-like_sf"/>
</dbReference>
<feature type="binding site" evidence="6">
    <location>
        <position position="255"/>
    </location>
    <ligand>
        <name>FAD</name>
        <dbReference type="ChEBI" id="CHEBI:57692"/>
    </ligand>
</feature>
<organism evidence="10 11">
    <name type="scientific">Nonlabens xylanidelens</name>
    <dbReference type="NCBI Taxonomy" id="191564"/>
    <lineage>
        <taxon>Bacteria</taxon>
        <taxon>Pseudomonadati</taxon>
        <taxon>Bacteroidota</taxon>
        <taxon>Flavobacteriia</taxon>
        <taxon>Flavobacteriales</taxon>
        <taxon>Flavobacteriaceae</taxon>
        <taxon>Nonlabens</taxon>
    </lineage>
</organism>
<dbReference type="GO" id="GO:0000719">
    <property type="term" value="P:photoreactive repair"/>
    <property type="evidence" value="ECO:0007669"/>
    <property type="project" value="TreeGrafter"/>
</dbReference>
<evidence type="ECO:0000256" key="6">
    <source>
        <dbReference type="PIRSR" id="PIRSR602081-1"/>
    </source>
</evidence>
<comment type="caution">
    <text evidence="10">The sequence shown here is derived from an EMBL/GenBank/DDBJ whole genome shotgun (WGS) entry which is preliminary data.</text>
</comment>
<dbReference type="Pfam" id="PF00875">
    <property type="entry name" value="DNA_photolyase"/>
    <property type="match status" value="1"/>
</dbReference>
<evidence type="ECO:0000256" key="3">
    <source>
        <dbReference type="ARBA" id="ARBA00022630"/>
    </source>
</evidence>
<proteinExistence type="inferred from homology"/>
<keyword evidence="3 6" id="KW-0285">Flavoprotein</keyword>
<feature type="site" description="Electron transfer via tryptophanyl radical" evidence="7">
    <location>
        <position position="339"/>
    </location>
</feature>
<name>A0A2S6ILX1_9FLAO</name>
<dbReference type="GO" id="GO:0003684">
    <property type="term" value="F:damaged DNA binding"/>
    <property type="evidence" value="ECO:0007669"/>
    <property type="project" value="TreeGrafter"/>
</dbReference>
<dbReference type="InterPro" id="IPR002081">
    <property type="entry name" value="Cryptochrome/DNA_photolyase_1"/>
</dbReference>
<dbReference type="SUPFAM" id="SSF52425">
    <property type="entry name" value="Cryptochrome/photolyase, N-terminal domain"/>
    <property type="match status" value="1"/>
</dbReference>
<dbReference type="InterPro" id="IPR036155">
    <property type="entry name" value="Crypto/Photolyase_N_sf"/>
</dbReference>
<dbReference type="GO" id="GO:0003904">
    <property type="term" value="F:deoxyribodipyrimidine photo-lyase activity"/>
    <property type="evidence" value="ECO:0007669"/>
    <property type="project" value="TreeGrafter"/>
</dbReference>
<keyword evidence="11" id="KW-1185">Reference proteome</keyword>
<reference evidence="10 11" key="1">
    <citation type="submission" date="2018-02" db="EMBL/GenBank/DDBJ databases">
        <title>Genomic Encyclopedia of Archaeal and Bacterial Type Strains, Phase II (KMG-II): from individual species to whole genera.</title>
        <authorList>
            <person name="Goeker M."/>
        </authorList>
    </citation>
    <scope>NUCLEOTIDE SEQUENCE [LARGE SCALE GENOMIC DNA]</scope>
    <source>
        <strain evidence="10 11">DSM 16809</strain>
    </source>
</reference>
<dbReference type="GO" id="GO:0071949">
    <property type="term" value="F:FAD binding"/>
    <property type="evidence" value="ECO:0007669"/>
    <property type="project" value="TreeGrafter"/>
</dbReference>
<evidence type="ECO:0000256" key="7">
    <source>
        <dbReference type="PIRSR" id="PIRSR602081-2"/>
    </source>
</evidence>
<dbReference type="Gene3D" id="1.25.40.80">
    <property type="match status" value="1"/>
</dbReference>
<dbReference type="Gene3D" id="3.40.50.620">
    <property type="entry name" value="HUPs"/>
    <property type="match status" value="1"/>
</dbReference>
<comment type="function">
    <text evidence="8">May have a photoreceptor function.</text>
</comment>
<dbReference type="Proteomes" id="UP000239002">
    <property type="component" value="Unassembled WGS sequence"/>
</dbReference>
<feature type="site" description="Electron transfer via tryptophanyl radical" evidence="7">
    <location>
        <position position="415"/>
    </location>
</feature>
<evidence type="ECO:0000256" key="4">
    <source>
        <dbReference type="ARBA" id="ARBA00022827"/>
    </source>
</evidence>
<feature type="binding site" evidence="6">
    <location>
        <begin position="308"/>
        <end position="315"/>
    </location>
    <ligand>
        <name>FAD</name>
        <dbReference type="ChEBI" id="CHEBI:57692"/>
    </ligand>
</feature>
<dbReference type="InterPro" id="IPR014133">
    <property type="entry name" value="Cry_DASH"/>
</dbReference>
<evidence type="ECO:0000256" key="2">
    <source>
        <dbReference type="ARBA" id="ARBA00017881"/>
    </source>
</evidence>
<evidence type="ECO:0000256" key="8">
    <source>
        <dbReference type="RuleBase" id="RU367151"/>
    </source>
</evidence>
<evidence type="ECO:0000313" key="10">
    <source>
        <dbReference type="EMBL" id="PPK95140.1"/>
    </source>
</evidence>
<dbReference type="AlphaFoldDB" id="A0A2S6ILX1"/>
<dbReference type="NCBIfam" id="TIGR02765">
    <property type="entry name" value="crypto_DASH"/>
    <property type="match status" value="1"/>
</dbReference>
<sequence>MSLNLSLDFNLYRMNNLVWFRNDLRVQDNQSLKAACENDGAVIGVYFFDPNFYENSKYDLDIELPFGKTGKYRAQFIREAVEDLRVNLDKYNIPLLVFHASPAQVIPDLIDKLDIKNIYLQKEWTRDELQQEEDLGKAIEKAGLKNQVKGHRVYDQFLFHPEDVPFESWNQIPRVFTEFRKKCEKQSTVRELVGIDGYTQVKPQIEETQIPTLKDLGLEDFKKDTRSAFPWQGGETAAWERLDHYFWQTKKLQYYKKTRNGLLGIDYSSKFSAWLAIGCISARQIYHDVQRFEKEIKKNQDTYWLIFELIWRDFFKFVSLKHESQIFMLGGILQKEYEWKSSLRELDKWINGTTHEAFVNANMKELSTTGWMSNRGRQNVASYWSMHREQDWRIGAAYFEHILIDYDVHSNYGNWMYNSGVGNDPRNRTFNIQLQASRYDSDGKFQRLWLQEGLF</sequence>
<feature type="site" description="Electron transfer via tryptophanyl radical" evidence="7">
    <location>
        <position position="392"/>
    </location>
</feature>
<feature type="domain" description="Photolyase/cryptochrome alpha/beta" evidence="9">
    <location>
        <begin position="14"/>
        <end position="156"/>
    </location>
</feature>
<evidence type="ECO:0000259" key="9">
    <source>
        <dbReference type="PROSITE" id="PS51645"/>
    </source>
</evidence>
<dbReference type="InterPro" id="IPR006050">
    <property type="entry name" value="DNA_photolyase_N"/>
</dbReference>
<dbReference type="InterPro" id="IPR005101">
    <property type="entry name" value="Cryptochr/Photolyase_FAD-bd"/>
</dbReference>